<feature type="repeat" description="WD" evidence="3">
    <location>
        <begin position="977"/>
        <end position="1018"/>
    </location>
</feature>
<protein>
    <recommendedName>
        <fullName evidence="5">Ig-like domain-containing protein</fullName>
    </recommendedName>
</protein>
<dbReference type="EMBL" id="JH687859">
    <property type="protein sequence ID" value="EJD36543.1"/>
    <property type="molecule type" value="Genomic_DNA"/>
</dbReference>
<feature type="repeat" description="WD" evidence="3">
    <location>
        <begin position="886"/>
        <end position="918"/>
    </location>
</feature>
<dbReference type="InterPro" id="IPR027417">
    <property type="entry name" value="P-loop_NTPase"/>
</dbReference>
<dbReference type="PROSITE" id="PS50082">
    <property type="entry name" value="WD_REPEATS_2"/>
    <property type="match status" value="4"/>
</dbReference>
<dbReference type="PROSITE" id="PS50294">
    <property type="entry name" value="WD_REPEATS_REGION"/>
    <property type="match status" value="1"/>
</dbReference>
<dbReference type="Pfam" id="PF00400">
    <property type="entry name" value="WD40"/>
    <property type="match status" value="4"/>
</dbReference>
<keyword evidence="7" id="KW-1185">Reference proteome</keyword>
<evidence type="ECO:0000256" key="3">
    <source>
        <dbReference type="PROSITE-ProRule" id="PRU00221"/>
    </source>
</evidence>
<dbReference type="InterPro" id="IPR036322">
    <property type="entry name" value="WD40_repeat_dom_sf"/>
</dbReference>
<gene>
    <name evidence="6" type="ORF">AURDEDRAFT_174412</name>
</gene>
<evidence type="ECO:0000256" key="4">
    <source>
        <dbReference type="SAM" id="MobiDB-lite"/>
    </source>
</evidence>
<keyword evidence="2" id="KW-0677">Repeat</keyword>
<feature type="domain" description="Ig-like" evidence="5">
    <location>
        <begin position="1037"/>
        <end position="1147"/>
    </location>
</feature>
<dbReference type="Proteomes" id="UP000006514">
    <property type="component" value="Unassembled WGS sequence"/>
</dbReference>
<dbReference type="PANTHER" id="PTHR44129">
    <property type="entry name" value="WD REPEAT-CONTAINING PROTEIN POP1"/>
    <property type="match status" value="1"/>
</dbReference>
<dbReference type="InParanoid" id="J0CYY1"/>
<feature type="repeat" description="WD" evidence="3">
    <location>
        <begin position="1064"/>
        <end position="1090"/>
    </location>
</feature>
<dbReference type="CDD" id="cd00200">
    <property type="entry name" value="WD40"/>
    <property type="match status" value="1"/>
</dbReference>
<evidence type="ECO:0000256" key="2">
    <source>
        <dbReference type="ARBA" id="ARBA00022737"/>
    </source>
</evidence>
<dbReference type="Gene3D" id="3.40.50.300">
    <property type="entry name" value="P-loop containing nucleotide triphosphate hydrolases"/>
    <property type="match status" value="1"/>
</dbReference>
<dbReference type="eggNOG" id="KOG4155">
    <property type="taxonomic scope" value="Eukaryota"/>
</dbReference>
<organism evidence="6 7">
    <name type="scientific">Auricularia subglabra (strain TFB-10046 / SS5)</name>
    <name type="common">White-rot fungus</name>
    <name type="synonym">Auricularia delicata (strain TFB10046)</name>
    <dbReference type="NCBI Taxonomy" id="717982"/>
    <lineage>
        <taxon>Eukaryota</taxon>
        <taxon>Fungi</taxon>
        <taxon>Dikarya</taxon>
        <taxon>Basidiomycota</taxon>
        <taxon>Agaricomycotina</taxon>
        <taxon>Agaricomycetes</taxon>
        <taxon>Auriculariales</taxon>
        <taxon>Auriculariaceae</taxon>
        <taxon>Auricularia</taxon>
    </lineage>
</organism>
<reference evidence="7" key="1">
    <citation type="journal article" date="2012" name="Science">
        <title>The Paleozoic origin of enzymatic lignin decomposition reconstructed from 31 fungal genomes.</title>
        <authorList>
            <person name="Floudas D."/>
            <person name="Binder M."/>
            <person name="Riley R."/>
            <person name="Barry K."/>
            <person name="Blanchette R.A."/>
            <person name="Henrissat B."/>
            <person name="Martinez A.T."/>
            <person name="Otillar R."/>
            <person name="Spatafora J.W."/>
            <person name="Yadav J.S."/>
            <person name="Aerts A."/>
            <person name="Benoit I."/>
            <person name="Boyd A."/>
            <person name="Carlson A."/>
            <person name="Copeland A."/>
            <person name="Coutinho P.M."/>
            <person name="de Vries R.P."/>
            <person name="Ferreira P."/>
            <person name="Findley K."/>
            <person name="Foster B."/>
            <person name="Gaskell J."/>
            <person name="Glotzer D."/>
            <person name="Gorecki P."/>
            <person name="Heitman J."/>
            <person name="Hesse C."/>
            <person name="Hori C."/>
            <person name="Igarashi K."/>
            <person name="Jurgens J.A."/>
            <person name="Kallen N."/>
            <person name="Kersten P."/>
            <person name="Kohler A."/>
            <person name="Kuees U."/>
            <person name="Kumar T.K.A."/>
            <person name="Kuo A."/>
            <person name="LaButti K."/>
            <person name="Larrondo L.F."/>
            <person name="Lindquist E."/>
            <person name="Ling A."/>
            <person name="Lombard V."/>
            <person name="Lucas S."/>
            <person name="Lundell T."/>
            <person name="Martin R."/>
            <person name="McLaughlin D.J."/>
            <person name="Morgenstern I."/>
            <person name="Morin E."/>
            <person name="Murat C."/>
            <person name="Nagy L.G."/>
            <person name="Nolan M."/>
            <person name="Ohm R.A."/>
            <person name="Patyshakuliyeva A."/>
            <person name="Rokas A."/>
            <person name="Ruiz-Duenas F.J."/>
            <person name="Sabat G."/>
            <person name="Salamov A."/>
            <person name="Samejima M."/>
            <person name="Schmutz J."/>
            <person name="Slot J.C."/>
            <person name="St John F."/>
            <person name="Stenlid J."/>
            <person name="Sun H."/>
            <person name="Sun S."/>
            <person name="Syed K."/>
            <person name="Tsang A."/>
            <person name="Wiebenga A."/>
            <person name="Young D."/>
            <person name="Pisabarro A."/>
            <person name="Eastwood D.C."/>
            <person name="Martin F."/>
            <person name="Cullen D."/>
            <person name="Grigoriev I.V."/>
            <person name="Hibbett D.S."/>
        </authorList>
    </citation>
    <scope>NUCLEOTIDE SEQUENCE [LARGE SCALE GENOMIC DNA]</scope>
    <source>
        <strain evidence="7">TFB10046</strain>
    </source>
</reference>
<dbReference type="InterPro" id="IPR019775">
    <property type="entry name" value="WD40_repeat_CS"/>
</dbReference>
<dbReference type="SMART" id="SM00320">
    <property type="entry name" value="WD40"/>
    <property type="match status" value="9"/>
</dbReference>
<sequence length="1413" mass="155973">MRARSVWKKIRDCFSRSKTSPASTASAGNYQFNTEPAPIGPELTAEPEPDARTDTVGSHVDQAVLAHASAGRLGRTTAEVAEHAPHAWETVGSTVQLLKEASSGLKTLGRVLDGIGEVHPYVQAVTAVINGAIVKPIVGQDARDEAFEALLREMIRTFDLVKRELEPDAPGSKKPASYQRRLLSAISRESESCAGFIKDEYVAKKFWVRAAKNFLRGGDIDERIQQFRTAFADLRETWRDEKLIHLEAHAELDRLQRVTNAGHSSDNACLPGTRVEVLRELSDWIDSRDRKHALFLLGVAGCGKSSVAHSFFARCEENGVLGAFFSFDRAAIHHNACHAVSSLAYHLALRNQDYRDALVRILKSDSTLADSTRVSRLWQQLVVAPLRSIPATNTVLIAIDAIDECPDDSSRQSLLTQLTAHDPDLPANVCIFATSRAEPDVVRVLRDADTITSLDLADFIATSDIHLYVRARLPGPAERGLSDLQCARLADAADGLFQWAATMCAFLLDKPGGSSLHERFDRRIQLFMQGDVQSPRGTLSLNELYSHILSSGFDSDDPIAMGRYRSIVAMVLCASEGITLDDLLCIQRLAEPHETDVVKQVLDGLGALMEGVSGHTSIVRPMHTSFRDFLLDEGRSGIWYLSKDAMGYGHYLLALGMLRIMARDLTFNIAHVPSPFYFRNSLGTHENHHLLSELSPPLVYSSIWWVKHAPSAGDPGQIVTLRNVFREILFDKLLFFLELLAITSQPPLAGIEYHLSTAAWMFIVEPRDIEARMLIDDALLFFRYFRPAIETSLAHIYLSTLPFTPVRSLVRQRYIGRFSGLPSVSPILRTSWPLDVNKFLEMQVPPPLCMVCAPGMVLVTGNRAGKIKVFDLTIRSPPYWFPDLLLGESESPVLALVYSSKLHRIVSGHADGCIRFWDASIARHYMEIESYATLNGHRDAVSFLCLTPDDEHVVSASADGAICRSDVCAPTILQTIDAGRSHKLTGVTCSSDGLRIFSGSLDGIVRIWDLASGAAAGQLPCKLLSGVRHISHAPSGPRLAIVSAGTNPSVQIWDTERECLVGHLPGHISEIVSLAWAPDGRYLASSSHEGKESVRVWDTSAMLPVGTLPHSGAISIAFSPEGDKLYTCASDIRAWYNPAYDRSQYLTAPKCELKVVAYSADGRFLRAEDLGAESRCWLVETGTPVDSPPGTAWRSSSTESADGRFKLTRAPNGDFIVHDQQAETPLEPLLTLRGTDYNCCDIAPDGSFLAAGSVRDLVDCSDDGTFWDEDDPRNGSGVRLWELKSGYTDMATYCYKSVRHLVFSPDSKEIAVCLDDDGTVATWPVECYAGDRRRSNLRFLTINFRHEATVDPDTRVPYADAHLRGTRPFIKVPKEYAAMQLTAGMRRLFHPRPLVIDFANTHHGTEWTKCFSP</sequence>
<evidence type="ECO:0000259" key="5">
    <source>
        <dbReference type="PROSITE" id="PS50835"/>
    </source>
</evidence>
<evidence type="ECO:0000313" key="6">
    <source>
        <dbReference type="EMBL" id="EJD36543.1"/>
    </source>
</evidence>
<dbReference type="InterPro" id="IPR007110">
    <property type="entry name" value="Ig-like_dom"/>
</dbReference>
<dbReference type="OrthoDB" id="163438at2759"/>
<dbReference type="Pfam" id="PF24883">
    <property type="entry name" value="NPHP3_N"/>
    <property type="match status" value="1"/>
</dbReference>
<evidence type="ECO:0000313" key="7">
    <source>
        <dbReference type="Proteomes" id="UP000006514"/>
    </source>
</evidence>
<dbReference type="PROSITE" id="PS00678">
    <property type="entry name" value="WD_REPEATS_1"/>
    <property type="match status" value="1"/>
</dbReference>
<feature type="region of interest" description="Disordered" evidence="4">
    <location>
        <begin position="18"/>
        <end position="54"/>
    </location>
</feature>
<dbReference type="OMA" id="FARCEEN"/>
<evidence type="ECO:0000256" key="1">
    <source>
        <dbReference type="ARBA" id="ARBA00022574"/>
    </source>
</evidence>
<dbReference type="InterPro" id="IPR001680">
    <property type="entry name" value="WD40_rpt"/>
</dbReference>
<proteinExistence type="predicted"/>
<feature type="compositionally biased region" description="Polar residues" evidence="4">
    <location>
        <begin position="18"/>
        <end position="34"/>
    </location>
</feature>
<keyword evidence="1 3" id="KW-0853">WD repeat</keyword>
<dbReference type="SUPFAM" id="SSF52540">
    <property type="entry name" value="P-loop containing nucleoside triphosphate hydrolases"/>
    <property type="match status" value="1"/>
</dbReference>
<dbReference type="Gene3D" id="2.130.10.10">
    <property type="entry name" value="YVTN repeat-like/Quinoprotein amine dehydrogenase"/>
    <property type="match status" value="3"/>
</dbReference>
<dbReference type="SUPFAM" id="SSF50960">
    <property type="entry name" value="TolB, C-terminal domain"/>
    <property type="match status" value="1"/>
</dbReference>
<dbReference type="InterPro" id="IPR056884">
    <property type="entry name" value="NPHP3-like_N"/>
</dbReference>
<dbReference type="SUPFAM" id="SSF50978">
    <property type="entry name" value="WD40 repeat-like"/>
    <property type="match status" value="1"/>
</dbReference>
<dbReference type="PROSITE" id="PS50835">
    <property type="entry name" value="IG_LIKE"/>
    <property type="match status" value="1"/>
</dbReference>
<name>J0CYY1_AURST</name>
<feature type="repeat" description="WD" evidence="3">
    <location>
        <begin position="934"/>
        <end position="962"/>
    </location>
</feature>
<dbReference type="InterPro" id="IPR015943">
    <property type="entry name" value="WD40/YVTN_repeat-like_dom_sf"/>
</dbReference>
<dbReference type="InterPro" id="IPR050349">
    <property type="entry name" value="WD_LIS1/nudF_dynein_reg"/>
</dbReference>
<accession>J0CYY1</accession>
<dbReference type="KEGG" id="adl:AURDEDRAFT_174412"/>